<dbReference type="EMBL" id="MU274958">
    <property type="protein sequence ID" value="KAI0083637.1"/>
    <property type="molecule type" value="Genomic_DNA"/>
</dbReference>
<sequence>MRFTLLAFATVLSVALPVSSAPIPPTNVSETLDVSKGITSGVLGQLGVPDAPVYIDDAHDKRDPRVEDPELLHIIYSNAPLPVVGGTESGALQGPAYSGHSQDPADDVYGAQ</sequence>
<evidence type="ECO:0000313" key="2">
    <source>
        <dbReference type="Proteomes" id="UP001055072"/>
    </source>
</evidence>
<name>A0ACB8TNP0_9APHY</name>
<accession>A0ACB8TNP0</accession>
<dbReference type="Proteomes" id="UP001055072">
    <property type="component" value="Unassembled WGS sequence"/>
</dbReference>
<comment type="caution">
    <text evidence="1">The sequence shown here is derived from an EMBL/GenBank/DDBJ whole genome shotgun (WGS) entry which is preliminary data.</text>
</comment>
<gene>
    <name evidence="1" type="ORF">BDY19DRAFT_910457</name>
</gene>
<organism evidence="1 2">
    <name type="scientific">Irpex rosettiformis</name>
    <dbReference type="NCBI Taxonomy" id="378272"/>
    <lineage>
        <taxon>Eukaryota</taxon>
        <taxon>Fungi</taxon>
        <taxon>Dikarya</taxon>
        <taxon>Basidiomycota</taxon>
        <taxon>Agaricomycotina</taxon>
        <taxon>Agaricomycetes</taxon>
        <taxon>Polyporales</taxon>
        <taxon>Irpicaceae</taxon>
        <taxon>Irpex</taxon>
    </lineage>
</organism>
<reference evidence="1" key="1">
    <citation type="journal article" date="2021" name="Environ. Microbiol.">
        <title>Gene family expansions and transcriptome signatures uncover fungal adaptations to wood decay.</title>
        <authorList>
            <person name="Hage H."/>
            <person name="Miyauchi S."/>
            <person name="Viragh M."/>
            <person name="Drula E."/>
            <person name="Min B."/>
            <person name="Chaduli D."/>
            <person name="Navarro D."/>
            <person name="Favel A."/>
            <person name="Norest M."/>
            <person name="Lesage-Meessen L."/>
            <person name="Balint B."/>
            <person name="Merenyi Z."/>
            <person name="de Eugenio L."/>
            <person name="Morin E."/>
            <person name="Martinez A.T."/>
            <person name="Baldrian P."/>
            <person name="Stursova M."/>
            <person name="Martinez M.J."/>
            <person name="Novotny C."/>
            <person name="Magnuson J.K."/>
            <person name="Spatafora J.W."/>
            <person name="Maurice S."/>
            <person name="Pangilinan J."/>
            <person name="Andreopoulos W."/>
            <person name="LaButti K."/>
            <person name="Hundley H."/>
            <person name="Na H."/>
            <person name="Kuo A."/>
            <person name="Barry K."/>
            <person name="Lipzen A."/>
            <person name="Henrissat B."/>
            <person name="Riley R."/>
            <person name="Ahrendt S."/>
            <person name="Nagy L.G."/>
            <person name="Grigoriev I.V."/>
            <person name="Martin F."/>
            <person name="Rosso M.N."/>
        </authorList>
    </citation>
    <scope>NUCLEOTIDE SEQUENCE</scope>
    <source>
        <strain evidence="1">CBS 384.51</strain>
    </source>
</reference>
<evidence type="ECO:0000313" key="1">
    <source>
        <dbReference type="EMBL" id="KAI0083637.1"/>
    </source>
</evidence>
<keyword evidence="2" id="KW-1185">Reference proteome</keyword>
<protein>
    <submittedName>
        <fullName evidence="1">Uncharacterized protein</fullName>
    </submittedName>
</protein>
<proteinExistence type="predicted"/>